<feature type="transmembrane region" description="Helical" evidence="8">
    <location>
        <begin position="23"/>
        <end position="42"/>
    </location>
</feature>
<evidence type="ECO:0000256" key="4">
    <source>
        <dbReference type="ARBA" id="ARBA00022692"/>
    </source>
</evidence>
<feature type="transmembrane region" description="Helical" evidence="8">
    <location>
        <begin position="166"/>
        <end position="187"/>
    </location>
</feature>
<proteinExistence type="inferred from homology"/>
<dbReference type="Pfam" id="PF03006">
    <property type="entry name" value="HlyIII"/>
    <property type="match status" value="1"/>
</dbReference>
<dbReference type="GO" id="GO:0140911">
    <property type="term" value="F:pore-forming activity"/>
    <property type="evidence" value="ECO:0007669"/>
    <property type="project" value="InterPro"/>
</dbReference>
<organism evidence="9 10">
    <name type="scientific">Candidatus Faecalibacterium faecipullorum</name>
    <dbReference type="NCBI Taxonomy" id="2838578"/>
    <lineage>
        <taxon>Bacteria</taxon>
        <taxon>Bacillati</taxon>
        <taxon>Bacillota</taxon>
        <taxon>Clostridia</taxon>
        <taxon>Eubacteriales</taxon>
        <taxon>Oscillospiraceae</taxon>
        <taxon>Faecalibacterium</taxon>
    </lineage>
</organism>
<feature type="transmembrane region" description="Helical" evidence="8">
    <location>
        <begin position="117"/>
        <end position="136"/>
    </location>
</feature>
<feature type="transmembrane region" description="Helical" evidence="8">
    <location>
        <begin position="51"/>
        <end position="73"/>
    </location>
</feature>
<evidence type="ECO:0000256" key="2">
    <source>
        <dbReference type="ARBA" id="ARBA00008488"/>
    </source>
</evidence>
<gene>
    <name evidence="9" type="ORF">H9771_00830</name>
</gene>
<evidence type="ECO:0000256" key="8">
    <source>
        <dbReference type="SAM" id="Phobius"/>
    </source>
</evidence>
<reference evidence="9" key="1">
    <citation type="journal article" date="2021" name="PeerJ">
        <title>Extensive microbial diversity within the chicken gut microbiome revealed by metagenomics and culture.</title>
        <authorList>
            <person name="Gilroy R."/>
            <person name="Ravi A."/>
            <person name="Getino M."/>
            <person name="Pursley I."/>
            <person name="Horton D.L."/>
            <person name="Alikhan N.F."/>
            <person name="Baker D."/>
            <person name="Gharbi K."/>
            <person name="Hall N."/>
            <person name="Watson M."/>
            <person name="Adriaenssens E.M."/>
            <person name="Foster-Nyarko E."/>
            <person name="Jarju S."/>
            <person name="Secka A."/>
            <person name="Antonio M."/>
            <person name="Oren A."/>
            <person name="Chaudhuri R.R."/>
            <person name="La Ragione R."/>
            <person name="Hildebrand F."/>
            <person name="Pallen M.J."/>
        </authorList>
    </citation>
    <scope>NUCLEOTIDE SEQUENCE</scope>
    <source>
        <strain evidence="9">ChiHjej9B8-13557</strain>
    </source>
</reference>
<keyword evidence="6 8" id="KW-0472">Membrane</keyword>
<keyword evidence="7" id="KW-0479">Metal-binding</keyword>
<evidence type="ECO:0000256" key="7">
    <source>
        <dbReference type="PIRSR" id="PIRSR604254-1"/>
    </source>
</evidence>
<dbReference type="PANTHER" id="PTHR20855">
    <property type="entry name" value="ADIPOR/PROGESTIN RECEPTOR-RELATED"/>
    <property type="match status" value="1"/>
</dbReference>
<keyword evidence="7" id="KW-0862">Zinc</keyword>
<sequence length="228" mass="24455">MEAFTNAAARRRHTFFIKDPASALTHFMGAVGFGGAGVPLLIKAGQTGRPLAVFAMTVYALSLVALYAASAAYHTVPAGSRYEPLLKKLDHTMIFVLIAGSYTPVCLLALPPLAGGVLLAVIWGCTLLGAGCMFALVHCPKWVSAVLYIAMGWACVFALPQLLNCLPAACFGWLLAGGLLYTAGGVIYACKHPGFERRHPNFGLHEIFHLFVMAGSLCHYIVMYVYML</sequence>
<evidence type="ECO:0000256" key="6">
    <source>
        <dbReference type="ARBA" id="ARBA00023136"/>
    </source>
</evidence>
<feature type="binding site" evidence="7">
    <location>
        <position position="74"/>
    </location>
    <ligand>
        <name>Zn(2+)</name>
        <dbReference type="ChEBI" id="CHEBI:29105"/>
    </ligand>
</feature>
<evidence type="ECO:0000313" key="10">
    <source>
        <dbReference type="Proteomes" id="UP000824211"/>
    </source>
</evidence>
<evidence type="ECO:0000256" key="5">
    <source>
        <dbReference type="ARBA" id="ARBA00022989"/>
    </source>
</evidence>
<dbReference type="EMBL" id="DWXX01000017">
    <property type="protein sequence ID" value="HJB58199.1"/>
    <property type="molecule type" value="Genomic_DNA"/>
</dbReference>
<comment type="subcellular location">
    <subcellularLocation>
        <location evidence="1">Cell membrane</location>
        <topology evidence="1">Multi-pass membrane protein</topology>
    </subcellularLocation>
</comment>
<feature type="transmembrane region" description="Helical" evidence="8">
    <location>
        <begin position="207"/>
        <end position="227"/>
    </location>
</feature>
<feature type="binding site" evidence="7">
    <location>
        <position position="209"/>
    </location>
    <ligand>
        <name>Zn(2+)</name>
        <dbReference type="ChEBI" id="CHEBI:29105"/>
    </ligand>
</feature>
<accession>A0A9D2S6T6</accession>
<dbReference type="PANTHER" id="PTHR20855:SF3">
    <property type="entry name" value="LD03007P"/>
    <property type="match status" value="1"/>
</dbReference>
<dbReference type="InterPro" id="IPR004254">
    <property type="entry name" value="AdipoR/HlyIII-related"/>
</dbReference>
<feature type="transmembrane region" description="Helical" evidence="8">
    <location>
        <begin position="93"/>
        <end position="110"/>
    </location>
</feature>
<feature type="transmembrane region" description="Helical" evidence="8">
    <location>
        <begin position="142"/>
        <end position="159"/>
    </location>
</feature>
<keyword evidence="3" id="KW-1003">Cell membrane</keyword>
<evidence type="ECO:0000256" key="1">
    <source>
        <dbReference type="ARBA" id="ARBA00004651"/>
    </source>
</evidence>
<name>A0A9D2S6T6_9FIRM</name>
<comment type="similarity">
    <text evidence="2">Belongs to the UPF0073 (Hly-III) family.</text>
</comment>
<keyword evidence="5 8" id="KW-1133">Transmembrane helix</keyword>
<protein>
    <submittedName>
        <fullName evidence="9">Hemolysin III family protein</fullName>
    </submittedName>
</protein>
<dbReference type="Proteomes" id="UP000824211">
    <property type="component" value="Unassembled WGS sequence"/>
</dbReference>
<dbReference type="GO" id="GO:0046872">
    <property type="term" value="F:metal ion binding"/>
    <property type="evidence" value="ECO:0007669"/>
    <property type="project" value="UniProtKB-KW"/>
</dbReference>
<feature type="binding site" evidence="7">
    <location>
        <position position="205"/>
    </location>
    <ligand>
        <name>Zn(2+)</name>
        <dbReference type="ChEBI" id="CHEBI:29105"/>
    </ligand>
</feature>
<evidence type="ECO:0000313" key="9">
    <source>
        <dbReference type="EMBL" id="HJB58199.1"/>
    </source>
</evidence>
<dbReference type="AlphaFoldDB" id="A0A9D2S6T6"/>
<dbReference type="GO" id="GO:0005886">
    <property type="term" value="C:plasma membrane"/>
    <property type="evidence" value="ECO:0007669"/>
    <property type="project" value="UniProtKB-SubCell"/>
</dbReference>
<comment type="caution">
    <text evidence="9">The sequence shown here is derived from an EMBL/GenBank/DDBJ whole genome shotgun (WGS) entry which is preliminary data.</text>
</comment>
<keyword evidence="4 8" id="KW-0812">Transmembrane</keyword>
<dbReference type="NCBIfam" id="TIGR01065">
    <property type="entry name" value="hlyIII"/>
    <property type="match status" value="1"/>
</dbReference>
<evidence type="ECO:0000256" key="3">
    <source>
        <dbReference type="ARBA" id="ARBA00022475"/>
    </source>
</evidence>
<dbReference type="InterPro" id="IPR005744">
    <property type="entry name" value="Hy-lIII"/>
</dbReference>
<reference evidence="9" key="2">
    <citation type="submission" date="2021-04" db="EMBL/GenBank/DDBJ databases">
        <authorList>
            <person name="Gilroy R."/>
        </authorList>
    </citation>
    <scope>NUCLEOTIDE SEQUENCE</scope>
    <source>
        <strain evidence="9">ChiHjej9B8-13557</strain>
    </source>
</reference>